<accession>A0A844GE07</accession>
<protein>
    <recommendedName>
        <fullName evidence="3">Molecular chaperone</fullName>
    </recommendedName>
</protein>
<evidence type="ECO:0008006" key="3">
    <source>
        <dbReference type="Google" id="ProtNLM"/>
    </source>
</evidence>
<proteinExistence type="predicted"/>
<comment type="caution">
    <text evidence="1">The sequence shown here is derived from an EMBL/GenBank/DDBJ whole genome shotgun (WGS) entry which is preliminary data.</text>
</comment>
<reference evidence="1 2" key="1">
    <citation type="submission" date="2019-11" db="EMBL/GenBank/DDBJ databases">
        <title>Draft genome sequence of Paludibacterium sp. dN18-1.</title>
        <authorList>
            <person name="Im W.-T."/>
        </authorList>
    </citation>
    <scope>NUCLEOTIDE SEQUENCE [LARGE SCALE GENOMIC DNA]</scope>
    <source>
        <strain evidence="2">dN 18-1</strain>
    </source>
</reference>
<name>A0A844GE07_9NEIS</name>
<evidence type="ECO:0000313" key="1">
    <source>
        <dbReference type="EMBL" id="MTD32974.1"/>
    </source>
</evidence>
<dbReference type="EMBL" id="WLYX01000001">
    <property type="protein sequence ID" value="MTD32974.1"/>
    <property type="molecule type" value="Genomic_DNA"/>
</dbReference>
<keyword evidence="2" id="KW-1185">Reference proteome</keyword>
<sequence>MARWLDALPYSNLEECGRQLLDGLRLLGHTPMDASARHKLLKLYLGALDRYFPALETEILQDDVASSARSRQLAMVAVALFASVFSTFKQTLAERLSKRSLLDREQPKIELLLYSMMSARQLANLSMRCYCPLPQGFWHDCHQLFRPAVERGWHERQLDNDDSLRVIYQQILLLGITSTNSLSQQEMTVARQLIMDWAVHAQLQPVETLDTTRLGYLVDTSRDEPPRFLPINASQLGAGCYWFNLEGALALVKRRIEQLLTAQNSNAAAQLYDELALLRGLAEEWQQPKRLRHQRMSMREVLELTATVPNIWYLANGHSWITAAEGNNKEEGDEPPPAPVALRTPPPPSLFLVVNQSAQGLRLRGQPRGQLLRAGEVILLSPPGKPAASQLCLIRWVSLLPDGMEVECGVEVIGKLPEPVRILPTITHPEDQYQYALCLQAISPLHRPPMLLTQGRQFSRLRELRLQDRNGEILIRCTRLDTQTPHVQLMEYRDSDNF</sequence>
<gene>
    <name evidence="1" type="ORF">GKE73_06345</name>
</gene>
<organism evidence="1 2">
    <name type="scientific">Paludibacterium denitrificans</name>
    <dbReference type="NCBI Taxonomy" id="2675226"/>
    <lineage>
        <taxon>Bacteria</taxon>
        <taxon>Pseudomonadati</taxon>
        <taxon>Pseudomonadota</taxon>
        <taxon>Betaproteobacteria</taxon>
        <taxon>Neisseriales</taxon>
        <taxon>Chromobacteriaceae</taxon>
        <taxon>Paludibacterium</taxon>
    </lineage>
</organism>
<evidence type="ECO:0000313" key="2">
    <source>
        <dbReference type="Proteomes" id="UP000446658"/>
    </source>
</evidence>
<dbReference type="Proteomes" id="UP000446658">
    <property type="component" value="Unassembled WGS sequence"/>
</dbReference>
<dbReference type="AlphaFoldDB" id="A0A844GE07"/>